<accession>A0AC58RV55</accession>
<gene>
    <name evidence="2" type="primary">LOC142163243</name>
</gene>
<sequence length="178" mass="20360">MEQSSGNSRASWKNMDVVKTFLESRIQEISLNGRLGSSLKADSWNKVKLVLETTHGFSVTQKHMKNHYDYLKEKYQAWLPITKKTGNIYDPATNTILMSNSEWDEYIKAHPKAKALKTSPLPFPDLYVDTLDNVEDLVGNKNDGAPTDYPSQSSVPIEKKPLGKKKNPHRLNWTLKRR</sequence>
<keyword evidence="1" id="KW-1185">Reference proteome</keyword>
<name>A0AC58RV55_TOBAC</name>
<organism evidence="1 2">
    <name type="scientific">Nicotiana tabacum</name>
    <name type="common">Common tobacco</name>
    <dbReference type="NCBI Taxonomy" id="4097"/>
    <lineage>
        <taxon>Eukaryota</taxon>
        <taxon>Viridiplantae</taxon>
        <taxon>Streptophyta</taxon>
        <taxon>Embryophyta</taxon>
        <taxon>Tracheophyta</taxon>
        <taxon>Spermatophyta</taxon>
        <taxon>Magnoliopsida</taxon>
        <taxon>eudicotyledons</taxon>
        <taxon>Gunneridae</taxon>
        <taxon>Pentapetalae</taxon>
        <taxon>asterids</taxon>
        <taxon>lamiids</taxon>
        <taxon>Solanales</taxon>
        <taxon>Solanaceae</taxon>
        <taxon>Nicotianoideae</taxon>
        <taxon>Nicotianeae</taxon>
        <taxon>Nicotiana</taxon>
    </lineage>
</organism>
<dbReference type="RefSeq" id="XP_075076611.1">
    <property type="nucleotide sequence ID" value="XM_075220510.1"/>
</dbReference>
<dbReference type="Proteomes" id="UP000790787">
    <property type="component" value="Chromosome 8"/>
</dbReference>
<protein>
    <submittedName>
        <fullName evidence="2">L10-interacting MYB domain-containing protein-like</fullName>
    </submittedName>
</protein>
<evidence type="ECO:0000313" key="2">
    <source>
        <dbReference type="RefSeq" id="XP_075076611.1"/>
    </source>
</evidence>
<reference evidence="1" key="1">
    <citation type="journal article" date="2014" name="Nat. Commun.">
        <title>The tobacco genome sequence and its comparison with those of tomato and potato.</title>
        <authorList>
            <person name="Sierro N."/>
            <person name="Battey J.N."/>
            <person name="Ouadi S."/>
            <person name="Bakaher N."/>
            <person name="Bovet L."/>
            <person name="Willig A."/>
            <person name="Goepfert S."/>
            <person name="Peitsch M.C."/>
            <person name="Ivanov N.V."/>
        </authorList>
    </citation>
    <scope>NUCLEOTIDE SEQUENCE [LARGE SCALE GENOMIC DNA]</scope>
</reference>
<evidence type="ECO:0000313" key="1">
    <source>
        <dbReference type="Proteomes" id="UP000790787"/>
    </source>
</evidence>
<proteinExistence type="predicted"/>
<reference evidence="2" key="2">
    <citation type="submission" date="2025-08" db="UniProtKB">
        <authorList>
            <consortium name="RefSeq"/>
        </authorList>
    </citation>
    <scope>IDENTIFICATION</scope>
    <source>
        <tissue evidence="2">Leaf</tissue>
    </source>
</reference>